<dbReference type="SUPFAM" id="SSF53822">
    <property type="entry name" value="Periplasmic binding protein-like I"/>
    <property type="match status" value="1"/>
</dbReference>
<dbReference type="EMBL" id="NVSR01000005">
    <property type="protein sequence ID" value="PCI30446.1"/>
    <property type="molecule type" value="Genomic_DNA"/>
</dbReference>
<dbReference type="Gene3D" id="3.40.50.2300">
    <property type="match status" value="2"/>
</dbReference>
<dbReference type="InterPro" id="IPR028082">
    <property type="entry name" value="Peripla_BP_I"/>
</dbReference>
<comment type="caution">
    <text evidence="1">The sequence shown here is derived from an EMBL/GenBank/DDBJ whole genome shotgun (WGS) entry which is preliminary data.</text>
</comment>
<gene>
    <name evidence="1" type="ORF">COB67_02010</name>
</gene>
<dbReference type="CDD" id="cd06325">
    <property type="entry name" value="PBP1_ABC_unchar_transporter"/>
    <property type="match status" value="1"/>
</dbReference>
<evidence type="ECO:0000313" key="1">
    <source>
        <dbReference type="EMBL" id="PCI30446.1"/>
    </source>
</evidence>
<dbReference type="Proteomes" id="UP000218113">
    <property type="component" value="Unassembled WGS sequence"/>
</dbReference>
<reference evidence="2" key="1">
    <citation type="submission" date="2017-08" db="EMBL/GenBank/DDBJ databases">
        <title>A dynamic microbial community with high functional redundancy inhabits the cold, oxic subseafloor aquifer.</title>
        <authorList>
            <person name="Tully B.J."/>
            <person name="Wheat C.G."/>
            <person name="Glazer B.T."/>
            <person name="Huber J.A."/>
        </authorList>
    </citation>
    <scope>NUCLEOTIDE SEQUENCE [LARGE SCALE GENOMIC DNA]</scope>
</reference>
<protein>
    <submittedName>
        <fullName evidence="1">ABC transporter permease</fullName>
    </submittedName>
</protein>
<dbReference type="InterPro" id="IPR007487">
    <property type="entry name" value="ABC_transpt-TYRBP-like"/>
</dbReference>
<organism evidence="1 2">
    <name type="scientific">SAR324 cluster bacterium</name>
    <dbReference type="NCBI Taxonomy" id="2024889"/>
    <lineage>
        <taxon>Bacteria</taxon>
        <taxon>Deltaproteobacteria</taxon>
        <taxon>SAR324 cluster</taxon>
    </lineage>
</organism>
<dbReference type="PANTHER" id="PTHR35271">
    <property type="entry name" value="ABC TRANSPORTER, SUBSTRATE-BINDING LIPOPROTEIN-RELATED"/>
    <property type="match status" value="1"/>
</dbReference>
<dbReference type="Pfam" id="PF04392">
    <property type="entry name" value="ABC_sub_bind"/>
    <property type="match status" value="1"/>
</dbReference>
<evidence type="ECO:0000313" key="2">
    <source>
        <dbReference type="Proteomes" id="UP000218113"/>
    </source>
</evidence>
<sequence>MMKKSVFFLILIFTLISFSTVQAKTYRISISQFVEHPALGAILKGFQDSIRDQGLKVDYRVHNAQGNMGTAGQIAQQMLGENPDLILAITTPTAQASAQVLKKAPPHMRVPLLFSGVTDPKSAGLVRSWERPGKNITGVSDMLPIAKHLDMLEEFLPKLKKLGLIYNSGEANSKILVKVIKKEASQRGFRIVPVTVSKSSEVYQAAKSLVGRVDAVYITTDSTVISALESAIKVGIRNKLPIFASDVDSVSRGAVAAMGFDYYKHGYQTGVMAKKILEGANPATTPVETQKELQLHINQTYAAKMGVTIPKSLLAKANKLIK</sequence>
<dbReference type="PANTHER" id="PTHR35271:SF1">
    <property type="entry name" value="ABC TRANSPORTER, SUBSTRATE-BINDING LIPOPROTEIN"/>
    <property type="match status" value="1"/>
</dbReference>
<name>A0A2A4T9Y9_9DELT</name>
<dbReference type="AlphaFoldDB" id="A0A2A4T9Y9"/>
<accession>A0A2A4T9Y9</accession>
<proteinExistence type="predicted"/>